<dbReference type="AlphaFoldDB" id="A0A8H7AK06"/>
<feature type="region of interest" description="Disordered" evidence="1">
    <location>
        <begin position="380"/>
        <end position="412"/>
    </location>
</feature>
<feature type="region of interest" description="Disordered" evidence="1">
    <location>
        <begin position="543"/>
        <end position="579"/>
    </location>
</feature>
<keyword evidence="3" id="KW-1185">Reference proteome</keyword>
<feature type="compositionally biased region" description="Low complexity" evidence="1">
    <location>
        <begin position="34"/>
        <end position="53"/>
    </location>
</feature>
<comment type="caution">
    <text evidence="2">The sequence shown here is derived from an EMBL/GenBank/DDBJ whole genome shotgun (WGS) entry which is preliminary data.</text>
</comment>
<feature type="region of interest" description="Disordered" evidence="1">
    <location>
        <begin position="244"/>
        <end position="266"/>
    </location>
</feature>
<protein>
    <submittedName>
        <fullName evidence="2">Uncharacterized protein</fullName>
    </submittedName>
</protein>
<sequence length="579" mass="63925">MSLERVSDASALSKLDRPSFYQHWGRRARSATQSDSLNDSHLSSESSHPSPKSTVGPPRVGKLRQTYASRSTSAPAGTIPELAVPTIASLRAQRRSVTTAPSDESSKSRLRYQTCSGDISQHRQGSAVRAGADSKKSSVSSVTRRLRSRIRASLPEFRIPECRIANSAKDLFPPRKERPGYEWTKAGPKDDWVERLNPSSRLMQRHARSTDPYPVTIVPLRPPASRNISASAYERTVKLETSFAKLRPDPPVEKHPLPQSAPRPSIAARTKSIIANRVRFALNRKSPIQRSSGQRQSPSTPLKSSLLTARNRTAEGLQRVASILHFMVNEVPSRAASDRSHQSREPILPTQLPTQLKHSHRKSTFYLPAVIRNRRRRSVPVSYTSSLRKMRRGATPLNTPNPQETYRVKRSPSAETEEFLKIDISIRGGTSYLPSEARRVHTPPLPGDGPGQKRKGFFFDYVAPSDPAFPTAENPTGEGAAGPSSPRNRPARGRTIGGSDWFETQLAGVDAVDHTANSGSRTMAELAKPTKAHEEEMIDMNVPEHLPSSPLCPRHEKHKSGGKGVCWMHGRSRDAGEKA</sequence>
<organism evidence="2 3">
    <name type="scientific">Endocarpon pusillum</name>
    <dbReference type="NCBI Taxonomy" id="364733"/>
    <lineage>
        <taxon>Eukaryota</taxon>
        <taxon>Fungi</taxon>
        <taxon>Dikarya</taxon>
        <taxon>Ascomycota</taxon>
        <taxon>Pezizomycotina</taxon>
        <taxon>Eurotiomycetes</taxon>
        <taxon>Chaetothyriomycetidae</taxon>
        <taxon>Verrucariales</taxon>
        <taxon>Verrucariaceae</taxon>
        <taxon>Endocarpon</taxon>
    </lineage>
</organism>
<proteinExistence type="predicted"/>
<name>A0A8H7AK06_9EURO</name>
<feature type="compositionally biased region" description="Polar residues" evidence="1">
    <location>
        <begin position="286"/>
        <end position="296"/>
    </location>
</feature>
<accession>A0A8H7AK06</accession>
<evidence type="ECO:0000256" key="1">
    <source>
        <dbReference type="SAM" id="MobiDB-lite"/>
    </source>
</evidence>
<feature type="region of interest" description="Disordered" evidence="1">
    <location>
        <begin position="334"/>
        <end position="359"/>
    </location>
</feature>
<evidence type="ECO:0000313" key="2">
    <source>
        <dbReference type="EMBL" id="KAF7508819.1"/>
    </source>
</evidence>
<feature type="compositionally biased region" description="Basic and acidic residues" evidence="1">
    <location>
        <begin position="246"/>
        <end position="256"/>
    </location>
</feature>
<gene>
    <name evidence="2" type="ORF">GJ744_008696</name>
</gene>
<feature type="region of interest" description="Disordered" evidence="1">
    <location>
        <begin position="284"/>
        <end position="305"/>
    </location>
</feature>
<reference evidence="2" key="1">
    <citation type="submission" date="2020-02" db="EMBL/GenBank/DDBJ databases">
        <authorList>
            <person name="Palmer J.M."/>
        </authorList>
    </citation>
    <scope>NUCLEOTIDE SEQUENCE</scope>
    <source>
        <strain evidence="2">EPUS1.4</strain>
        <tissue evidence="2">Thallus</tissue>
    </source>
</reference>
<dbReference type="OrthoDB" id="3648773at2759"/>
<feature type="region of interest" description="Disordered" evidence="1">
    <location>
        <begin position="17"/>
        <end position="80"/>
    </location>
</feature>
<feature type="compositionally biased region" description="Polar residues" evidence="1">
    <location>
        <begin position="66"/>
        <end position="75"/>
    </location>
</feature>
<evidence type="ECO:0000313" key="3">
    <source>
        <dbReference type="Proteomes" id="UP000606974"/>
    </source>
</evidence>
<feature type="region of interest" description="Disordered" evidence="1">
    <location>
        <begin position="434"/>
        <end position="498"/>
    </location>
</feature>
<dbReference type="EMBL" id="JAACFV010000049">
    <property type="protein sequence ID" value="KAF7508819.1"/>
    <property type="molecule type" value="Genomic_DNA"/>
</dbReference>
<dbReference type="Proteomes" id="UP000606974">
    <property type="component" value="Unassembled WGS sequence"/>
</dbReference>
<feature type="region of interest" description="Disordered" evidence="1">
    <location>
        <begin position="116"/>
        <end position="141"/>
    </location>
</feature>